<evidence type="ECO:0000259" key="2">
    <source>
        <dbReference type="Pfam" id="PF13590"/>
    </source>
</evidence>
<dbReference type="EMBL" id="JADQDQ010000009">
    <property type="protein sequence ID" value="MBF9239188.1"/>
    <property type="molecule type" value="Genomic_DNA"/>
</dbReference>
<keyword evidence="1" id="KW-0732">Signal</keyword>
<evidence type="ECO:0000256" key="1">
    <source>
        <dbReference type="SAM" id="SignalP"/>
    </source>
</evidence>
<feature type="signal peptide" evidence="1">
    <location>
        <begin position="1"/>
        <end position="31"/>
    </location>
</feature>
<dbReference type="Proteomes" id="UP000597617">
    <property type="component" value="Unassembled WGS sequence"/>
</dbReference>
<accession>A0ABS0ILG8</accession>
<evidence type="ECO:0000313" key="3">
    <source>
        <dbReference type="EMBL" id="MBF9239188.1"/>
    </source>
</evidence>
<feature type="domain" description="DUF4136" evidence="2">
    <location>
        <begin position="36"/>
        <end position="192"/>
    </location>
</feature>
<dbReference type="Gene3D" id="3.30.160.670">
    <property type="match status" value="1"/>
</dbReference>
<feature type="chain" id="PRO_5045637096" evidence="1">
    <location>
        <begin position="32"/>
        <end position="219"/>
    </location>
</feature>
<evidence type="ECO:0000313" key="4">
    <source>
        <dbReference type="Proteomes" id="UP000597617"/>
    </source>
</evidence>
<feature type="non-terminal residue" evidence="3">
    <location>
        <position position="219"/>
    </location>
</feature>
<organism evidence="3 4">
    <name type="scientific">Hymenobacter jeongseonensis</name>
    <dbReference type="NCBI Taxonomy" id="2791027"/>
    <lineage>
        <taxon>Bacteria</taxon>
        <taxon>Pseudomonadati</taxon>
        <taxon>Bacteroidota</taxon>
        <taxon>Cytophagia</taxon>
        <taxon>Cytophagales</taxon>
        <taxon>Hymenobacteraceae</taxon>
        <taxon>Hymenobacter</taxon>
    </lineage>
</organism>
<gene>
    <name evidence="3" type="ORF">I2I05_17420</name>
</gene>
<reference evidence="3 4" key="1">
    <citation type="submission" date="2020-11" db="EMBL/GenBank/DDBJ databases">
        <authorList>
            <person name="Kim M.K."/>
        </authorList>
    </citation>
    <scope>NUCLEOTIDE SEQUENCE [LARGE SCALE GENOMIC DNA]</scope>
    <source>
        <strain evidence="3 4">BT683</strain>
    </source>
</reference>
<name>A0ABS0ILG8_9BACT</name>
<keyword evidence="4" id="KW-1185">Reference proteome</keyword>
<dbReference type="Pfam" id="PF13590">
    <property type="entry name" value="DUF4136"/>
    <property type="match status" value="1"/>
</dbReference>
<sequence>MIRMTHFMARPAALAALSLALLLGTSGCATSSRVGVTNDFDHSVNFLAFKTWAWYPQQPTDTEGGPAKGYESFLDKRMRAAVSAEMVRKGLTEVTTAPDIYVAYSARVEDKQQVSPYYNGLGYPYGYGYGYYGRGMQPITQYKAGTVVIDIIDARRKELAWRGTGQAQVDQNSINEAETLRIVNGILGTYPPQGNNAIALDRHVHVALSMIRAAHQRAA</sequence>
<proteinExistence type="predicted"/>
<protein>
    <submittedName>
        <fullName evidence="3">DUF4136 domain-containing protein</fullName>
    </submittedName>
</protein>
<dbReference type="InterPro" id="IPR025411">
    <property type="entry name" value="DUF4136"/>
</dbReference>
<dbReference type="PROSITE" id="PS51257">
    <property type="entry name" value="PROKAR_LIPOPROTEIN"/>
    <property type="match status" value="1"/>
</dbReference>
<dbReference type="RefSeq" id="WP_196283531.1">
    <property type="nucleotide sequence ID" value="NZ_JADQDQ010000009.1"/>
</dbReference>
<comment type="caution">
    <text evidence="3">The sequence shown here is derived from an EMBL/GenBank/DDBJ whole genome shotgun (WGS) entry which is preliminary data.</text>
</comment>